<evidence type="ECO:0000256" key="2">
    <source>
        <dbReference type="ARBA" id="ARBA00007637"/>
    </source>
</evidence>
<gene>
    <name evidence="4" type="ORF">ABC977_04240</name>
</gene>
<keyword evidence="5" id="KW-1185">Reference proteome</keyword>
<dbReference type="Proteomes" id="UP001564408">
    <property type="component" value="Unassembled WGS sequence"/>
</dbReference>
<dbReference type="PANTHER" id="PTHR43000">
    <property type="entry name" value="DTDP-D-GLUCOSE 4,6-DEHYDRATASE-RELATED"/>
    <property type="match status" value="1"/>
</dbReference>
<dbReference type="Pfam" id="PF01370">
    <property type="entry name" value="Epimerase"/>
    <property type="match status" value="1"/>
</dbReference>
<name>A0ABV4BC88_9GAMM</name>
<dbReference type="Gene3D" id="3.40.50.720">
    <property type="entry name" value="NAD(P)-binding Rossmann-like Domain"/>
    <property type="match status" value="1"/>
</dbReference>
<dbReference type="RefSeq" id="WP_369666001.1">
    <property type="nucleotide sequence ID" value="NZ_JBDKXB010000004.1"/>
</dbReference>
<dbReference type="PRINTS" id="PR01713">
    <property type="entry name" value="NUCEPIMERASE"/>
</dbReference>
<evidence type="ECO:0000259" key="3">
    <source>
        <dbReference type="Pfam" id="PF01370"/>
    </source>
</evidence>
<accession>A0ABV4BC88</accession>
<dbReference type="SUPFAM" id="SSF51735">
    <property type="entry name" value="NAD(P)-binding Rossmann-fold domains"/>
    <property type="match status" value="1"/>
</dbReference>
<organism evidence="4 5">
    <name type="scientific">Thioalkalicoccus limnaeus</name>
    <dbReference type="NCBI Taxonomy" id="120681"/>
    <lineage>
        <taxon>Bacteria</taxon>
        <taxon>Pseudomonadati</taxon>
        <taxon>Pseudomonadota</taxon>
        <taxon>Gammaproteobacteria</taxon>
        <taxon>Chromatiales</taxon>
        <taxon>Chromatiaceae</taxon>
        <taxon>Thioalkalicoccus</taxon>
    </lineage>
</organism>
<dbReference type="EMBL" id="JBDKXB010000004">
    <property type="protein sequence ID" value="MEY6431614.1"/>
    <property type="molecule type" value="Genomic_DNA"/>
</dbReference>
<comment type="caution">
    <text evidence="4">The sequence shown here is derived from an EMBL/GenBank/DDBJ whole genome shotgun (WGS) entry which is preliminary data.</text>
</comment>
<evidence type="ECO:0000313" key="4">
    <source>
        <dbReference type="EMBL" id="MEY6431614.1"/>
    </source>
</evidence>
<dbReference type="InterPro" id="IPR036291">
    <property type="entry name" value="NAD(P)-bd_dom_sf"/>
</dbReference>
<comment type="pathway">
    <text evidence="1">Bacterial outer membrane biogenesis; LPS O-antigen biosynthesis.</text>
</comment>
<reference evidence="4 5" key="1">
    <citation type="submission" date="2024-05" db="EMBL/GenBank/DDBJ databases">
        <title>Genome Sequence and Characterization of the New Strain Purple Sulfur Bacterium of Genus Thioalkalicoccus.</title>
        <authorList>
            <person name="Bryantseva I.A."/>
            <person name="Kyndt J.A."/>
            <person name="Imhoff J.F."/>
        </authorList>
    </citation>
    <scope>NUCLEOTIDE SEQUENCE [LARGE SCALE GENOMIC DNA]</scope>
    <source>
        <strain evidence="4 5">Um2</strain>
    </source>
</reference>
<proteinExistence type="inferred from homology"/>
<evidence type="ECO:0000313" key="5">
    <source>
        <dbReference type="Proteomes" id="UP001564408"/>
    </source>
</evidence>
<protein>
    <submittedName>
        <fullName evidence="4">NAD-dependent epimerase/dehydratase family protein</fullName>
    </submittedName>
</protein>
<feature type="domain" description="NAD-dependent epimerase/dehydratase" evidence="3">
    <location>
        <begin position="4"/>
        <end position="235"/>
    </location>
</feature>
<dbReference type="InterPro" id="IPR001509">
    <property type="entry name" value="Epimerase_deHydtase"/>
</dbReference>
<evidence type="ECO:0000256" key="1">
    <source>
        <dbReference type="ARBA" id="ARBA00005125"/>
    </source>
</evidence>
<sequence>MKRALVLGANGFIGSAVTRELLAAGHAVTAADCVRDFYALAPHPRLVCQTLDFLDEVAVRHTLAGIDWVFHLVGTTKPASSNANMAFDVQSNVVGSIHLLEAAVAQGVERVLFASSGGTVYGPPRALPVREDHPTHPIVSYGLTKLMIEGYADLIERQHGLPTIALRIGNPYGPRHYDREQGAIPVFIRQLRRDQTIEIWGDGEIVRDYVHVDDVARAFVAAAGYLGPHRVFNIGSGTGHSLREIVARLEALAGRQARLVFRPARGFDIPAIVLDIERARAALDWAPAIDFDDGLSLTWEDMK</sequence>
<comment type="similarity">
    <text evidence="2">Belongs to the NAD(P)-dependent epimerase/dehydratase family.</text>
</comment>